<protein>
    <submittedName>
        <fullName evidence="1">Uncharacterized protein</fullName>
    </submittedName>
</protein>
<name>A0A0E9XFW1_ANGAN</name>
<dbReference type="AlphaFoldDB" id="A0A0E9XFW1"/>
<reference evidence="1" key="1">
    <citation type="submission" date="2014-11" db="EMBL/GenBank/DDBJ databases">
        <authorList>
            <person name="Amaro Gonzalez C."/>
        </authorList>
    </citation>
    <scope>NUCLEOTIDE SEQUENCE</scope>
</reference>
<evidence type="ECO:0000313" key="1">
    <source>
        <dbReference type="EMBL" id="JAI01638.1"/>
    </source>
</evidence>
<accession>A0A0E9XFW1</accession>
<organism evidence="1">
    <name type="scientific">Anguilla anguilla</name>
    <name type="common">European freshwater eel</name>
    <name type="synonym">Muraena anguilla</name>
    <dbReference type="NCBI Taxonomy" id="7936"/>
    <lineage>
        <taxon>Eukaryota</taxon>
        <taxon>Metazoa</taxon>
        <taxon>Chordata</taxon>
        <taxon>Craniata</taxon>
        <taxon>Vertebrata</taxon>
        <taxon>Euteleostomi</taxon>
        <taxon>Actinopterygii</taxon>
        <taxon>Neopterygii</taxon>
        <taxon>Teleostei</taxon>
        <taxon>Anguilliformes</taxon>
        <taxon>Anguillidae</taxon>
        <taxon>Anguilla</taxon>
    </lineage>
</organism>
<reference evidence="1" key="2">
    <citation type="journal article" date="2015" name="Fish Shellfish Immunol.">
        <title>Early steps in the European eel (Anguilla anguilla)-Vibrio vulnificus interaction in the gills: Role of the RtxA13 toxin.</title>
        <authorList>
            <person name="Callol A."/>
            <person name="Pajuelo D."/>
            <person name="Ebbesson L."/>
            <person name="Teles M."/>
            <person name="MacKenzie S."/>
            <person name="Amaro C."/>
        </authorList>
    </citation>
    <scope>NUCLEOTIDE SEQUENCE</scope>
</reference>
<proteinExistence type="predicted"/>
<sequence length="66" mass="6955">MLLWFHGFTAPLSLPTDSLPICAVVGRAKKKICMCGSGSQNEVTVSAQLRGSFNGTGRGHELALHG</sequence>
<dbReference type="EMBL" id="GBXM01006940">
    <property type="protein sequence ID" value="JAI01638.1"/>
    <property type="molecule type" value="Transcribed_RNA"/>
</dbReference>